<evidence type="ECO:0000256" key="1">
    <source>
        <dbReference type="ARBA" id="ARBA00004561"/>
    </source>
</evidence>
<dbReference type="Proteomes" id="UP000289372">
    <property type="component" value="Unassembled WGS sequence"/>
</dbReference>
<comment type="subcellular location">
    <subcellularLocation>
        <location evidence="1">Fimbrium</location>
    </subcellularLocation>
</comment>
<dbReference type="KEGG" id="xpe:BJD13_03320"/>
<gene>
    <name evidence="9" type="ORF">DB769_14000</name>
    <name evidence="8" type="ORF">G3W61_09485</name>
</gene>
<evidence type="ECO:0000256" key="3">
    <source>
        <dbReference type="ARBA" id="ARBA00022558"/>
    </source>
</evidence>
<dbReference type="GO" id="GO:0046872">
    <property type="term" value="F:metal ion binding"/>
    <property type="evidence" value="ECO:0007669"/>
    <property type="project" value="UniProtKB-KW"/>
</dbReference>
<protein>
    <submittedName>
        <fullName evidence="8">Pilus assembly protein</fullName>
    </submittedName>
</protein>
<dbReference type="InterPro" id="IPR011047">
    <property type="entry name" value="Quinoprotein_ADH-like_sf"/>
</dbReference>
<comment type="similarity">
    <text evidence="2">Belongs to the PilY1 family.</text>
</comment>
<keyword evidence="4" id="KW-0479">Metal-binding</keyword>
<evidence type="ECO:0000256" key="6">
    <source>
        <dbReference type="ARBA" id="ARBA00023263"/>
    </source>
</evidence>
<evidence type="ECO:0000313" key="10">
    <source>
        <dbReference type="Proteomes" id="UP000289372"/>
    </source>
</evidence>
<evidence type="ECO:0000313" key="11">
    <source>
        <dbReference type="Proteomes" id="UP000471082"/>
    </source>
</evidence>
<dbReference type="RefSeq" id="WP_033478368.1">
    <property type="nucleotide sequence ID" value="NZ_CP018475.1"/>
</dbReference>
<keyword evidence="6" id="KW-0281">Fimbrium</keyword>
<dbReference type="AlphaFoldDB" id="A0A0G9EF03"/>
<feature type="domain" description="PilY1 beta-propeller" evidence="7">
    <location>
        <begin position="759"/>
        <end position="1069"/>
    </location>
</feature>
<dbReference type="InterPro" id="IPR008707">
    <property type="entry name" value="B-propeller_PilY1"/>
</dbReference>
<dbReference type="Proteomes" id="UP000471082">
    <property type="component" value="Unassembled WGS sequence"/>
</dbReference>
<name>A0A0G9EF03_XANPE</name>
<dbReference type="EMBL" id="PUUL01000079">
    <property type="protein sequence ID" value="RXD52843.1"/>
    <property type="molecule type" value="Genomic_DNA"/>
</dbReference>
<sequence>MKTSGSQSTLKDRLLLVVAGIVIAFTGAAGAEVDVSQSPLFVGSNVPGNLALVPSVEFPTVISVANLGGFTTGSRYVGYFNSAKCYKYNYDADETKRYFYPVASPAPDASFRCNDATLWSGNFLNWAATQTIDPFRSAMTGGYRVVDTPTTTILEKAVGERVNTGNFPRRTVTGSTVIAGVMASKWNKVMIRIDGLQNKMWITQDLDLGGNTNATGPRYEYNPSVHALDGSCLERTGRQCDRYDTDAVFELSVRVKVCDNAAGLEDNCVKYSQGYKPEGLIQEYSQRIKYSIFGYLNIDGNGVDTGVLRARQKFVGPKTYNPEEGVADNVAKEWDPVTGVLYQNPDTADAAATTAAVGMTISNSGVINYLNKFGQMSTGKNTKSNDDVSELYYAALRYFKKQGDIPAYSNFTATTATGKYQQADAFPVITGWNQKGLDPISYWCQTNVILGIGDTNTHSDKNLPGVEANGGAVDATPRVPPEVTADTTVDVVKLLTNILIMEGQTRATAFSRSTTANFNGLLNSGYIASLAYHAHTTDLRPDLQGQQNISTHWVDVVENGDYKGKLTNQYWLAAKYGGFTVPTGYDSSTRTAPLSNADWWTTNELVNNTAGYQRADNYYIAADAGKMVTSLKRAFERIIDEMKGSGSSLASNTTKLEAGARTYQSIFYSRTWRGDMVAYDVNPATGGLTQAWSANSAFPAWDQRVIKFAGPALLSNFTFGNLGTTPLSSASQAQINYLRGDRSSEKANGGTLRTRTGIMGDIVNSQPVYVGAPNARLYAGATFAGASIYPNFAAAQASRSATIYVGANDGMLHAFDAATGAERFAFVPKGAMTNLLSYTNQNYEHRYYVDGELTVSDVYDVSLGRWRSVLVGTLGRGGRGAFALDVTDPGNISLLWDKTSGEISSMGNNLGKPIIGQLASGAWFTMIGNGPNSSNDGAGLVLIGVLTGTVTEIATGATGANGLSGVLGWSSTNNSIVDRIYAGDLKGNMWRFAMVGTVATVTKLFTATYGGQTQPITAAPTAAKDPATGLTWLFFGTGKYISDGDLSNKDVQSWYGLVDRSGAAIANRSTLNSVDILSEGTVNGFTARVIEDQANPGINGWYMDLISPVSGRQGERMVVPNFFQGTALIGTTRIPDAGDVCSPSGKGFVMAINPFTGGRLPQSFFDLDGSGGSSTGDTLNGSPVSGLGMNSSPNNPIFVGNIMQVALDNASTVSLGTNSSALSMRRVSWRELIRSE</sequence>
<evidence type="ECO:0000256" key="2">
    <source>
        <dbReference type="ARBA" id="ARBA00008387"/>
    </source>
</evidence>
<evidence type="ECO:0000256" key="4">
    <source>
        <dbReference type="ARBA" id="ARBA00022723"/>
    </source>
</evidence>
<keyword evidence="5" id="KW-0106">Calcium</keyword>
<proteinExistence type="inferred from homology"/>
<dbReference type="SUPFAM" id="SSF50998">
    <property type="entry name" value="Quinoprotein alcohol dehydrogenase-like"/>
    <property type="match status" value="1"/>
</dbReference>
<reference evidence="9 10" key="1">
    <citation type="submission" date="2018-02" db="EMBL/GenBank/DDBJ databases">
        <title>Characterization of Xanthomonas diversity in transplant houses and field plants.</title>
        <authorList>
            <person name="Abrahamian P."/>
            <person name="Timilsina S."/>
            <person name="Minsavage G.V."/>
            <person name="Goss E.M."/>
            <person name="Jones J.B."/>
            <person name="Vallad G.E."/>
        </authorList>
    </citation>
    <scope>NUCLEOTIDE SEQUENCE [LARGE SCALE GENOMIC DNA]</scope>
    <source>
        <strain evidence="9 10">GEV2132</strain>
    </source>
</reference>
<keyword evidence="3" id="KW-1029">Fimbrium biogenesis</keyword>
<dbReference type="GO" id="GO:0009289">
    <property type="term" value="C:pilus"/>
    <property type="evidence" value="ECO:0007669"/>
    <property type="project" value="UniProtKB-SubCell"/>
</dbReference>
<evidence type="ECO:0000313" key="9">
    <source>
        <dbReference type="EMBL" id="RXD52843.1"/>
    </source>
</evidence>
<dbReference type="Pfam" id="PF05567">
    <property type="entry name" value="T4P_PilY1"/>
    <property type="match status" value="1"/>
</dbReference>
<dbReference type="GeneID" id="61779475"/>
<comment type="caution">
    <text evidence="8">The sequence shown here is derived from an EMBL/GenBank/DDBJ whole genome shotgun (WGS) entry which is preliminary data.</text>
</comment>
<evidence type="ECO:0000313" key="8">
    <source>
        <dbReference type="EMBL" id="NEL76485.1"/>
    </source>
</evidence>
<evidence type="ECO:0000259" key="7">
    <source>
        <dbReference type="Pfam" id="PF05567"/>
    </source>
</evidence>
<evidence type="ECO:0000256" key="5">
    <source>
        <dbReference type="ARBA" id="ARBA00022837"/>
    </source>
</evidence>
<dbReference type="EMBL" id="JAAGYU010000033">
    <property type="protein sequence ID" value="NEL76485.1"/>
    <property type="molecule type" value="Genomic_DNA"/>
</dbReference>
<reference evidence="8 11" key="2">
    <citation type="submission" date="2019-11" db="EMBL/GenBank/DDBJ databases">
        <title>Genome-resolved metagenomics to study the prevalence of co-infection and intraspecific heterogeneity among plant pathogen metapopulations.</title>
        <authorList>
            <person name="Newberry E."/>
            <person name="Bhandari R."/>
            <person name="Kemble J."/>
            <person name="Sikora E."/>
            <person name="Potnis N."/>
        </authorList>
    </citation>
    <scope>NUCLEOTIDE SEQUENCE [LARGE SCALE GENOMIC DNA]</scope>
    <source>
        <strain evidence="8">Xp_Tom_Tuscaloosa_18b</strain>
    </source>
</reference>
<organism evidence="8 11">
    <name type="scientific">Xanthomonas perforans</name>
    <dbReference type="NCBI Taxonomy" id="442694"/>
    <lineage>
        <taxon>Bacteria</taxon>
        <taxon>Pseudomonadati</taxon>
        <taxon>Pseudomonadota</taxon>
        <taxon>Gammaproteobacteria</taxon>
        <taxon>Lysobacterales</taxon>
        <taxon>Lysobacteraceae</taxon>
        <taxon>Xanthomonas</taxon>
    </lineage>
</organism>
<accession>A0A0G9EF03</accession>